<dbReference type="InterPro" id="IPR029058">
    <property type="entry name" value="AB_hydrolase_fold"/>
</dbReference>
<gene>
    <name evidence="3" type="ORF">AUL39_07295</name>
</gene>
<evidence type="ECO:0000313" key="4">
    <source>
        <dbReference type="Proteomes" id="UP000054078"/>
    </source>
</evidence>
<dbReference type="EMBL" id="LOJF01000010">
    <property type="protein sequence ID" value="KUH58020.1"/>
    <property type="molecule type" value="Genomic_DNA"/>
</dbReference>
<evidence type="ECO:0008006" key="5">
    <source>
        <dbReference type="Google" id="ProtNLM"/>
    </source>
</evidence>
<feature type="region of interest" description="Disordered" evidence="2">
    <location>
        <begin position="410"/>
        <end position="471"/>
    </location>
</feature>
<feature type="coiled-coil region" evidence="1">
    <location>
        <begin position="265"/>
        <end position="299"/>
    </location>
</feature>
<comment type="caution">
    <text evidence="3">The sequence shown here is derived from an EMBL/GenBank/DDBJ whole genome shotgun (WGS) entry which is preliminary data.</text>
</comment>
<keyword evidence="4" id="KW-1185">Reference proteome</keyword>
<evidence type="ECO:0000256" key="2">
    <source>
        <dbReference type="SAM" id="MobiDB-lite"/>
    </source>
</evidence>
<reference evidence="3 4" key="1">
    <citation type="submission" date="2015-12" db="EMBL/GenBank/DDBJ databases">
        <title>Draft Genome Sequence of Olsenella scatoligenes SK9K4T; a Producer of 3-Methylindole- (skatole) and 4-Methylphenol- (p-cresol) Isolated from Pig Feces.</title>
        <authorList>
            <person name="Li X."/>
            <person name="Borg B."/>
            <person name="Canibe N."/>
        </authorList>
    </citation>
    <scope>NUCLEOTIDE SEQUENCE [LARGE SCALE GENOMIC DNA]</scope>
    <source>
        <strain evidence="3 4">SK9K4</strain>
    </source>
</reference>
<dbReference type="SUPFAM" id="SSF53474">
    <property type="entry name" value="alpha/beta-Hydrolases"/>
    <property type="match status" value="1"/>
</dbReference>
<dbReference type="Gene3D" id="3.40.50.1820">
    <property type="entry name" value="alpha/beta hydrolase"/>
    <property type="match status" value="1"/>
</dbReference>
<protein>
    <recommendedName>
        <fullName evidence="5">Esterase/lipase superfamily enzyme</fullName>
    </recommendedName>
</protein>
<evidence type="ECO:0000313" key="3">
    <source>
        <dbReference type="EMBL" id="KUH58020.1"/>
    </source>
</evidence>
<dbReference type="Proteomes" id="UP000054078">
    <property type="component" value="Unassembled WGS sequence"/>
</dbReference>
<keyword evidence="1" id="KW-0175">Coiled coil</keyword>
<evidence type="ECO:0000256" key="1">
    <source>
        <dbReference type="SAM" id="Coils"/>
    </source>
</evidence>
<proteinExistence type="predicted"/>
<dbReference type="OrthoDB" id="9775130at2"/>
<dbReference type="STRING" id="1299998.AUL39_07295"/>
<feature type="compositionally biased region" description="Low complexity" evidence="2">
    <location>
        <begin position="430"/>
        <end position="455"/>
    </location>
</feature>
<accession>A0A100YUN4</accession>
<sequence length="471" mass="49263">METKDFTLHRDGVDGDFDVTLYGTAGRPVIAFPEGDSSCASWEEGGMVDALAGLIDAGRVRLFCVDSADGASWYAGYAPTDYRIASLGGYFDLVENELCQLVRDEAPGAGAPIVAGAGLGALNATIAMLRKPSIYGGLLALSGTYDAAWVVGDAMSDAWRAFSPVDLVRGLGDNPLLVEALSGLQLAFVCGTGAGEEGGETQRTLQGELEAAGVFATFEYWGADVDHSWGWWQEEARQLLPCLLEEDGLQRRHAASVVGDARAAAKSASADLAGAGERLEQAKARLAQAHDALAAAEERTKFEQQSVAEHAKEAERLAAVAHDAWAEKDRIAALLEDAIRKGNEAQVEADRAAAELSSAQWIAGEAEAAVASAKSDQAAAEDEVARAEEGVEAARAREAEAKAQLQAVLDEASTAKPEVAPSAKESAENKPAAPAKKTTAPAKKPATRKATTGTKRSSRTHKSSGNQGAAR</sequence>
<dbReference type="AlphaFoldDB" id="A0A100YUN4"/>
<dbReference type="RefSeq" id="WP_059054951.1">
    <property type="nucleotide sequence ID" value="NZ_LOJF01000010.1"/>
</dbReference>
<organism evidence="3 4">
    <name type="scientific">Tractidigestivibacter scatoligenes</name>
    <name type="common">Olsenella scatoligenes</name>
    <dbReference type="NCBI Taxonomy" id="1299998"/>
    <lineage>
        <taxon>Bacteria</taxon>
        <taxon>Bacillati</taxon>
        <taxon>Actinomycetota</taxon>
        <taxon>Coriobacteriia</taxon>
        <taxon>Coriobacteriales</taxon>
        <taxon>Atopobiaceae</taxon>
        <taxon>Tractidigestivibacter</taxon>
    </lineage>
</organism>
<name>A0A100YUN4_TRASO</name>